<keyword evidence="9" id="KW-1185">Reference proteome</keyword>
<evidence type="ECO:0000256" key="1">
    <source>
        <dbReference type="ARBA" id="ARBA00022490"/>
    </source>
</evidence>
<dbReference type="AlphaFoldDB" id="A0A5M9HCX5"/>
<dbReference type="HAMAP" id="MF_01872">
    <property type="entry name" value="tRNA_methyltr_YfiC"/>
    <property type="match status" value="1"/>
</dbReference>
<dbReference type="PANTHER" id="PTHR47739:SF1">
    <property type="entry name" value="TRNA1(VAL) (ADENINE(37)-N6)-METHYLTRANSFERASE"/>
    <property type="match status" value="1"/>
</dbReference>
<feature type="domain" description="Methyltransferase small" evidence="7">
    <location>
        <begin position="30"/>
        <end position="128"/>
    </location>
</feature>
<evidence type="ECO:0000256" key="2">
    <source>
        <dbReference type="ARBA" id="ARBA00022603"/>
    </source>
</evidence>
<evidence type="ECO:0000313" key="9">
    <source>
        <dbReference type="Proteomes" id="UP000322918"/>
    </source>
</evidence>
<protein>
    <recommendedName>
        <fullName evidence="6">tRNA1(Val) (adenine(37)-N6)-methyltransferase</fullName>
        <ecNumber evidence="6">2.1.1.223</ecNumber>
    </recommendedName>
    <alternativeName>
        <fullName evidence="6">tRNA m6A37 methyltransferase</fullName>
    </alternativeName>
</protein>
<evidence type="ECO:0000256" key="6">
    <source>
        <dbReference type="HAMAP-Rule" id="MF_01872"/>
    </source>
</evidence>
<dbReference type="PROSITE" id="PS00092">
    <property type="entry name" value="N6_MTASE"/>
    <property type="match status" value="1"/>
</dbReference>
<keyword evidence="4 6" id="KW-0949">S-adenosyl-L-methionine</keyword>
<dbReference type="InterPro" id="IPR002052">
    <property type="entry name" value="DNA_methylase_N6_adenine_CS"/>
</dbReference>
<evidence type="ECO:0000256" key="5">
    <source>
        <dbReference type="ARBA" id="ARBA00022694"/>
    </source>
</evidence>
<dbReference type="OrthoDB" id="5383291at2"/>
<dbReference type="PANTHER" id="PTHR47739">
    <property type="entry name" value="TRNA1(VAL) (ADENINE(37)-N6)-METHYLTRANSFERASE"/>
    <property type="match status" value="1"/>
</dbReference>
<proteinExistence type="inferred from homology"/>
<dbReference type="Pfam" id="PF05175">
    <property type="entry name" value="MTS"/>
    <property type="match status" value="1"/>
</dbReference>
<keyword evidence="3 6" id="KW-0808">Transferase</keyword>
<comment type="catalytic activity">
    <reaction evidence="6">
        <text>adenosine(37) in tRNA1(Val) + S-adenosyl-L-methionine = N(6)-methyladenosine(37) in tRNA1(Val) + S-adenosyl-L-homocysteine + H(+)</text>
        <dbReference type="Rhea" id="RHEA:43160"/>
        <dbReference type="Rhea" id="RHEA-COMP:10369"/>
        <dbReference type="Rhea" id="RHEA-COMP:10370"/>
        <dbReference type="ChEBI" id="CHEBI:15378"/>
        <dbReference type="ChEBI" id="CHEBI:57856"/>
        <dbReference type="ChEBI" id="CHEBI:59789"/>
        <dbReference type="ChEBI" id="CHEBI:74411"/>
        <dbReference type="ChEBI" id="CHEBI:74449"/>
        <dbReference type="EC" id="2.1.1.223"/>
    </reaction>
</comment>
<dbReference type="InterPro" id="IPR050210">
    <property type="entry name" value="tRNA_Adenine-N(6)_MTase"/>
</dbReference>
<dbReference type="GO" id="GO:0016430">
    <property type="term" value="F:tRNA (adenine-N6)-methyltransferase activity"/>
    <property type="evidence" value="ECO:0007669"/>
    <property type="project" value="UniProtKB-UniRule"/>
</dbReference>
<dbReference type="InterPro" id="IPR029063">
    <property type="entry name" value="SAM-dependent_MTases_sf"/>
</dbReference>
<comment type="function">
    <text evidence="6">Specifically methylates the adenine in position 37 of tRNA(1)(Val) (anticodon cmo5UAC).</text>
</comment>
<dbReference type="PRINTS" id="PR00507">
    <property type="entry name" value="N12N6MTFRASE"/>
</dbReference>
<dbReference type="GO" id="GO:0008033">
    <property type="term" value="P:tRNA processing"/>
    <property type="evidence" value="ECO:0007669"/>
    <property type="project" value="UniProtKB-UniRule"/>
</dbReference>
<dbReference type="InterPro" id="IPR022882">
    <property type="entry name" value="tRNA_adenine-N6_MeTrfase"/>
</dbReference>
<dbReference type="CDD" id="cd02440">
    <property type="entry name" value="AdoMet_MTases"/>
    <property type="match status" value="1"/>
</dbReference>
<dbReference type="EC" id="2.1.1.223" evidence="6"/>
<dbReference type="GO" id="GO:0003676">
    <property type="term" value="F:nucleic acid binding"/>
    <property type="evidence" value="ECO:0007669"/>
    <property type="project" value="InterPro"/>
</dbReference>
<dbReference type="RefSeq" id="WP_141815989.1">
    <property type="nucleotide sequence ID" value="NZ_VFPL01000001.1"/>
</dbReference>
<keyword evidence="5 6" id="KW-0819">tRNA processing</keyword>
<dbReference type="GO" id="GO:0032259">
    <property type="term" value="P:methylation"/>
    <property type="evidence" value="ECO:0007669"/>
    <property type="project" value="UniProtKB-KW"/>
</dbReference>
<evidence type="ECO:0000259" key="7">
    <source>
        <dbReference type="Pfam" id="PF05175"/>
    </source>
</evidence>
<dbReference type="Gene3D" id="3.40.50.150">
    <property type="entry name" value="Vaccinia Virus protein VP39"/>
    <property type="match status" value="1"/>
</dbReference>
<organism evidence="8 9">
    <name type="scientific">Arcticibacter tournemirensis</name>
    <dbReference type="NCBI Taxonomy" id="699437"/>
    <lineage>
        <taxon>Bacteria</taxon>
        <taxon>Pseudomonadati</taxon>
        <taxon>Bacteroidota</taxon>
        <taxon>Sphingobacteriia</taxon>
        <taxon>Sphingobacteriales</taxon>
        <taxon>Sphingobacteriaceae</taxon>
        <taxon>Arcticibacter</taxon>
    </lineage>
</organism>
<keyword evidence="1 6" id="KW-0963">Cytoplasm</keyword>
<name>A0A5M9HCX5_9SPHI</name>
<comment type="caution">
    <text evidence="8">The sequence shown here is derived from an EMBL/GenBank/DDBJ whole genome shotgun (WGS) entry which is preliminary data.</text>
</comment>
<dbReference type="Proteomes" id="UP000322918">
    <property type="component" value="Unassembled WGS sequence"/>
</dbReference>
<dbReference type="InterPro" id="IPR007848">
    <property type="entry name" value="Small_mtfrase_dom"/>
</dbReference>
<gene>
    <name evidence="8" type="ORF">F1649_09905</name>
</gene>
<accession>A0A5M9HCX5</accession>
<comment type="similarity">
    <text evidence="6">Belongs to the methyltransferase superfamily. tRNA (adenine-N(6)-)-methyltransferase family.</text>
</comment>
<evidence type="ECO:0000313" key="8">
    <source>
        <dbReference type="EMBL" id="KAA8483118.1"/>
    </source>
</evidence>
<evidence type="ECO:0000256" key="4">
    <source>
        <dbReference type="ARBA" id="ARBA00022691"/>
    </source>
</evidence>
<reference evidence="8 9" key="1">
    <citation type="submission" date="2019-09" db="EMBL/GenBank/DDBJ databases">
        <title>Pararcticibacter amylolyticus gen. nov., sp. nov., isolated from a rottenly hemp rope, and reclassification of Pedobacter tournemirensis as Pararcticibacter tournemirensis comb. nov.</title>
        <authorList>
            <person name="Cai Y."/>
        </authorList>
    </citation>
    <scope>NUCLEOTIDE SEQUENCE [LARGE SCALE GENOMIC DNA]</scope>
    <source>
        <strain evidence="8 9">TF5-37.2-LB10</strain>
    </source>
</reference>
<dbReference type="EMBL" id="VWNE01000013">
    <property type="protein sequence ID" value="KAA8483118.1"/>
    <property type="molecule type" value="Genomic_DNA"/>
</dbReference>
<keyword evidence="2 6" id="KW-0489">Methyltransferase</keyword>
<evidence type="ECO:0000256" key="3">
    <source>
        <dbReference type="ARBA" id="ARBA00022679"/>
    </source>
</evidence>
<comment type="subcellular location">
    <subcellularLocation>
        <location evidence="6">Cytoplasm</location>
    </subcellularLocation>
</comment>
<dbReference type="SUPFAM" id="SSF53335">
    <property type="entry name" value="S-adenosyl-L-methionine-dependent methyltransferases"/>
    <property type="match status" value="1"/>
</dbReference>
<sequence length="242" mass="26771">MKVSKPQVFQFKQFEVDQANCGMKINTDGVLLGTLIKPDYPETILDIGTGTGVIALMLAQRFPAAKVVAVEIDAHAAETASANFRSSPFADRLSLHARSFQDYLRTGSPVKYDLIVSNPPFFLNSIKNANLRKQTARHTDHNFFSDLLSLTADSLNANGNLSLILPLATVQIAAVNAREAGLFLLNEIEVSSFPSSVPHRKIVTFGLSNSKEASTTSFAIYEREKRYSEQYKEALKDFFTIF</sequence>
<dbReference type="GO" id="GO:0005737">
    <property type="term" value="C:cytoplasm"/>
    <property type="evidence" value="ECO:0007669"/>
    <property type="project" value="UniProtKB-SubCell"/>
</dbReference>